<dbReference type="Proteomes" id="UP001054945">
    <property type="component" value="Unassembled WGS sequence"/>
</dbReference>
<feature type="region of interest" description="Disordered" evidence="1">
    <location>
        <begin position="179"/>
        <end position="215"/>
    </location>
</feature>
<name>A0AAV4NXE4_CAEEX</name>
<dbReference type="EMBL" id="BPLR01003768">
    <property type="protein sequence ID" value="GIX88415.1"/>
    <property type="molecule type" value="Genomic_DNA"/>
</dbReference>
<feature type="compositionally biased region" description="Basic and acidic residues" evidence="1">
    <location>
        <begin position="252"/>
        <end position="262"/>
    </location>
</feature>
<proteinExistence type="predicted"/>
<accession>A0AAV4NXE4</accession>
<reference evidence="2 3" key="1">
    <citation type="submission" date="2021-06" db="EMBL/GenBank/DDBJ databases">
        <title>Caerostris extrusa draft genome.</title>
        <authorList>
            <person name="Kono N."/>
            <person name="Arakawa K."/>
        </authorList>
    </citation>
    <scope>NUCLEOTIDE SEQUENCE [LARGE SCALE GENOMIC DNA]</scope>
</reference>
<evidence type="ECO:0000313" key="2">
    <source>
        <dbReference type="EMBL" id="GIX88415.1"/>
    </source>
</evidence>
<gene>
    <name evidence="2" type="ORF">CEXT_749881</name>
</gene>
<dbReference type="AlphaFoldDB" id="A0AAV4NXE4"/>
<feature type="region of interest" description="Disordered" evidence="1">
    <location>
        <begin position="252"/>
        <end position="278"/>
    </location>
</feature>
<evidence type="ECO:0000256" key="1">
    <source>
        <dbReference type="SAM" id="MobiDB-lite"/>
    </source>
</evidence>
<feature type="compositionally biased region" description="Basic residues" evidence="1">
    <location>
        <begin position="189"/>
        <end position="215"/>
    </location>
</feature>
<organism evidence="2 3">
    <name type="scientific">Caerostris extrusa</name>
    <name type="common">Bark spider</name>
    <name type="synonym">Caerostris bankana</name>
    <dbReference type="NCBI Taxonomy" id="172846"/>
    <lineage>
        <taxon>Eukaryota</taxon>
        <taxon>Metazoa</taxon>
        <taxon>Ecdysozoa</taxon>
        <taxon>Arthropoda</taxon>
        <taxon>Chelicerata</taxon>
        <taxon>Arachnida</taxon>
        <taxon>Araneae</taxon>
        <taxon>Araneomorphae</taxon>
        <taxon>Entelegynae</taxon>
        <taxon>Araneoidea</taxon>
        <taxon>Araneidae</taxon>
        <taxon>Caerostris</taxon>
    </lineage>
</organism>
<comment type="caution">
    <text evidence="2">The sequence shown here is derived from an EMBL/GenBank/DDBJ whole genome shotgun (WGS) entry which is preliminary data.</text>
</comment>
<feature type="region of interest" description="Disordered" evidence="1">
    <location>
        <begin position="106"/>
        <end position="138"/>
    </location>
</feature>
<evidence type="ECO:0000313" key="3">
    <source>
        <dbReference type="Proteomes" id="UP001054945"/>
    </source>
</evidence>
<feature type="compositionally biased region" description="Basic and acidic residues" evidence="1">
    <location>
        <begin position="179"/>
        <end position="188"/>
    </location>
</feature>
<sequence>MEKTFIEDDLAWGHRGKEVHGEIAYDSPHEVFPTVGNTVKLLFQWKTFQQKFKKPLYTVGGERKEEGRWGECTLIVCVSESGQDLQHLKLTVLRSPNNDSLRDTFTAHKPDSPLVFEGPPKQTTKTKNAKNVEGGERKEERGGGECILIVCVSENGQDLQHLKLTVLRSPNNDSLKDTFTAHKPDSSRSHRFRAHSFSRVRQNKRQSRRMPKGWKKNRRGDCILIACVSENGQDLQHLKLTVLRSPNNDSLKDTFTAHKPDSSKSPSFCGSRIRGNEI</sequence>
<protein>
    <submittedName>
        <fullName evidence="2">Uncharacterized protein</fullName>
    </submittedName>
</protein>
<keyword evidence="3" id="KW-1185">Reference proteome</keyword>